<keyword evidence="5" id="KW-1185">Reference proteome</keyword>
<dbReference type="InParanoid" id="A0A067PZB5"/>
<dbReference type="OrthoDB" id="1914839at2759"/>
<dbReference type="SUPFAM" id="SSF48452">
    <property type="entry name" value="TPR-like"/>
    <property type="match status" value="1"/>
</dbReference>
<feature type="compositionally biased region" description="Acidic residues" evidence="3">
    <location>
        <begin position="357"/>
        <end position="374"/>
    </location>
</feature>
<reference evidence="5" key="1">
    <citation type="journal article" date="2014" name="Proc. Natl. Acad. Sci. U.S.A.">
        <title>Extensive sampling of basidiomycete genomes demonstrates inadequacy of the white-rot/brown-rot paradigm for wood decay fungi.</title>
        <authorList>
            <person name="Riley R."/>
            <person name="Salamov A.A."/>
            <person name="Brown D.W."/>
            <person name="Nagy L.G."/>
            <person name="Floudas D."/>
            <person name="Held B.W."/>
            <person name="Levasseur A."/>
            <person name="Lombard V."/>
            <person name="Morin E."/>
            <person name="Otillar R."/>
            <person name="Lindquist E.A."/>
            <person name="Sun H."/>
            <person name="LaButti K.M."/>
            <person name="Schmutz J."/>
            <person name="Jabbour D."/>
            <person name="Luo H."/>
            <person name="Baker S.E."/>
            <person name="Pisabarro A.G."/>
            <person name="Walton J.D."/>
            <person name="Blanchette R.A."/>
            <person name="Henrissat B."/>
            <person name="Martin F."/>
            <person name="Cullen D."/>
            <person name="Hibbett D.S."/>
            <person name="Grigoriev I.V."/>
        </authorList>
    </citation>
    <scope>NUCLEOTIDE SEQUENCE [LARGE SCALE GENOMIC DNA]</scope>
    <source>
        <strain evidence="5">MUCL 33604</strain>
    </source>
</reference>
<dbReference type="CDD" id="cd24142">
    <property type="entry name" value="ACL4-like"/>
    <property type="match status" value="1"/>
</dbReference>
<dbReference type="Pfam" id="PF14559">
    <property type="entry name" value="TPR_19"/>
    <property type="match status" value="1"/>
</dbReference>
<dbReference type="InterPro" id="IPR031101">
    <property type="entry name" value="Ctr9"/>
</dbReference>
<evidence type="ECO:0000256" key="3">
    <source>
        <dbReference type="SAM" id="MobiDB-lite"/>
    </source>
</evidence>
<feature type="region of interest" description="Disordered" evidence="3">
    <location>
        <begin position="1"/>
        <end position="24"/>
    </location>
</feature>
<dbReference type="EMBL" id="KL197716">
    <property type="protein sequence ID" value="KDQ59230.1"/>
    <property type="molecule type" value="Genomic_DNA"/>
</dbReference>
<dbReference type="PANTHER" id="PTHR14027:SF2">
    <property type="entry name" value="RNA POLYMERASE-ASSOCIATED PROTEIN CTR9 HOMOLOG"/>
    <property type="match status" value="1"/>
</dbReference>
<evidence type="ECO:0000313" key="5">
    <source>
        <dbReference type="Proteomes" id="UP000027265"/>
    </source>
</evidence>
<feature type="compositionally biased region" description="Basic residues" evidence="3">
    <location>
        <begin position="1"/>
        <end position="12"/>
    </location>
</feature>
<dbReference type="GO" id="GO:0016593">
    <property type="term" value="C:Cdc73/Paf1 complex"/>
    <property type="evidence" value="ECO:0007669"/>
    <property type="project" value="TreeGrafter"/>
</dbReference>
<accession>A0A067PZB5</accession>
<dbReference type="Gene3D" id="1.25.40.10">
    <property type="entry name" value="Tetratricopeptide repeat domain"/>
    <property type="match status" value="1"/>
</dbReference>
<dbReference type="Proteomes" id="UP000027265">
    <property type="component" value="Unassembled WGS sequence"/>
</dbReference>
<name>A0A067PZB5_9AGAM</name>
<evidence type="ECO:0000256" key="1">
    <source>
        <dbReference type="ARBA" id="ARBA00022737"/>
    </source>
</evidence>
<dbReference type="InterPro" id="IPR011990">
    <property type="entry name" value="TPR-like_helical_dom_sf"/>
</dbReference>
<evidence type="ECO:0000313" key="4">
    <source>
        <dbReference type="EMBL" id="KDQ59230.1"/>
    </source>
</evidence>
<keyword evidence="2" id="KW-0802">TPR repeat</keyword>
<dbReference type="PANTHER" id="PTHR14027">
    <property type="entry name" value="RNA POLYMERASE-ASSOCIATED PROTEIN CTR9"/>
    <property type="match status" value="1"/>
</dbReference>
<feature type="region of interest" description="Disordered" evidence="3">
    <location>
        <begin position="342"/>
        <end position="374"/>
    </location>
</feature>
<organism evidence="4 5">
    <name type="scientific">Jaapia argillacea MUCL 33604</name>
    <dbReference type="NCBI Taxonomy" id="933084"/>
    <lineage>
        <taxon>Eukaryota</taxon>
        <taxon>Fungi</taxon>
        <taxon>Dikarya</taxon>
        <taxon>Basidiomycota</taxon>
        <taxon>Agaricomycotina</taxon>
        <taxon>Agaricomycetes</taxon>
        <taxon>Agaricomycetidae</taxon>
        <taxon>Jaapiales</taxon>
        <taxon>Jaapiaceae</taxon>
        <taxon>Jaapia</taxon>
    </lineage>
</organism>
<dbReference type="STRING" id="933084.A0A067PZB5"/>
<keyword evidence="1" id="KW-0677">Repeat</keyword>
<dbReference type="GO" id="GO:0006368">
    <property type="term" value="P:transcription elongation by RNA polymerase II"/>
    <property type="evidence" value="ECO:0007669"/>
    <property type="project" value="TreeGrafter"/>
</dbReference>
<dbReference type="GO" id="GO:0000993">
    <property type="term" value="F:RNA polymerase II complex binding"/>
    <property type="evidence" value="ECO:0007669"/>
    <property type="project" value="TreeGrafter"/>
</dbReference>
<evidence type="ECO:0000256" key="2">
    <source>
        <dbReference type="ARBA" id="ARBA00022803"/>
    </source>
</evidence>
<proteinExistence type="predicted"/>
<dbReference type="FunCoup" id="A0A067PZB5">
    <property type="interactions" value="73"/>
</dbReference>
<dbReference type="HOGENOM" id="CLU_040959_2_0_1"/>
<dbReference type="AlphaFoldDB" id="A0A067PZB5"/>
<protein>
    <submittedName>
        <fullName evidence="4">Uncharacterized protein</fullName>
    </submittedName>
</protein>
<gene>
    <name evidence="4" type="ORF">JAAARDRAFT_33954</name>
</gene>
<sequence length="374" mass="41843">MGRTQTKSKRTRSSGTAKNPPSIPELFQKAQSLIDRCDYDLATLFLHRILEQSPSNPDAKEMLGVVLIETGQLDSAKETFLSLLPPNPDAPVPPPPSAHLYLAQLSDDDPHRALQHYQAAVDILSAQLKGKERAVDSTREDESSIKANIVRALVGMVEIWMDPSYDLCFDPEAEKNCEKLLELAHQTDPDNAEALQALASVRLSQERSDDAREIVGRAWTLWKDLDQDDPRYPPIPTRLSLVKLCLELSLYTPALQILQTVMLSDDQEVEAWYLEGWCFFLMSEQARETKSTLDDLTWEELGRSARDCLDTCQMLHLGQAHPDQPLLDHANELIQKLEAMGIQPSPEDDTVGVNPDVWEDVVDSDDGGSDVEMS</sequence>
<dbReference type="GO" id="GO:0006355">
    <property type="term" value="P:regulation of DNA-templated transcription"/>
    <property type="evidence" value="ECO:0007669"/>
    <property type="project" value="InterPro"/>
</dbReference>